<name>A0A517LKE7_9PEZI</name>
<protein>
    <submittedName>
        <fullName evidence="2">Uncharacterized protein</fullName>
    </submittedName>
</protein>
<evidence type="ECO:0000313" key="3">
    <source>
        <dbReference type="Proteomes" id="UP000316270"/>
    </source>
</evidence>
<dbReference type="EMBL" id="CP042198">
    <property type="protein sequence ID" value="QDS76110.1"/>
    <property type="molecule type" value="Genomic_DNA"/>
</dbReference>
<dbReference type="STRING" id="50376.A0A517LKE7"/>
<organism evidence="2 3">
    <name type="scientific">Venturia effusa</name>
    <dbReference type="NCBI Taxonomy" id="50376"/>
    <lineage>
        <taxon>Eukaryota</taxon>
        <taxon>Fungi</taxon>
        <taxon>Dikarya</taxon>
        <taxon>Ascomycota</taxon>
        <taxon>Pezizomycotina</taxon>
        <taxon>Dothideomycetes</taxon>
        <taxon>Pleosporomycetidae</taxon>
        <taxon>Venturiales</taxon>
        <taxon>Venturiaceae</taxon>
        <taxon>Venturia</taxon>
    </lineage>
</organism>
<sequence>MEGVTASAINVLSHETTNGVAKTSTALYAQRGNAAPEKDGVELPTIIARSRMGAREPASHQAPVRIAVVLRLVGERATLTANLEVVVHKKGSVVPRQHTAIRTEVQKPLKPKPTDSGDKNEDEDPDEPAKTPSGRKGDDEDPDSPSKTPSQEDNGNDPDVDDPKKCAPCPACPKTECPPPPRKNPASSPKFEPNAPNTIRACLCDEGEEPVVHKLAPQKLGCNWKNGQQVTIGGQNFVYECYLWQLSPHTTTVEGGSLEQCGEICSATKGCQSTNFWHSNMKMDGKESCTLLMRPVGNPSQSKPDPLSDQSVFGGSLRGL</sequence>
<feature type="compositionally biased region" description="Basic and acidic residues" evidence="1">
    <location>
        <begin position="104"/>
        <end position="119"/>
    </location>
</feature>
<dbReference type="AlphaFoldDB" id="A0A517LKE7"/>
<proteinExistence type="predicted"/>
<keyword evidence="3" id="KW-1185">Reference proteome</keyword>
<reference evidence="2 3" key="1">
    <citation type="submission" date="2019-07" db="EMBL/GenBank/DDBJ databases">
        <title>Finished genome of Venturia effusa.</title>
        <authorList>
            <person name="Young C.A."/>
            <person name="Cox M.P."/>
            <person name="Ganley A.R.D."/>
            <person name="David W.J."/>
        </authorList>
    </citation>
    <scope>NUCLEOTIDE SEQUENCE [LARGE SCALE GENOMIC DNA]</scope>
    <source>
        <strain evidence="3">albino</strain>
    </source>
</reference>
<feature type="region of interest" description="Disordered" evidence="1">
    <location>
        <begin position="295"/>
        <end position="320"/>
    </location>
</feature>
<feature type="compositionally biased region" description="Polar residues" evidence="1">
    <location>
        <begin position="298"/>
        <end position="313"/>
    </location>
</feature>
<accession>A0A517LKE7</accession>
<feature type="region of interest" description="Disordered" evidence="1">
    <location>
        <begin position="97"/>
        <end position="162"/>
    </location>
</feature>
<evidence type="ECO:0000256" key="1">
    <source>
        <dbReference type="SAM" id="MobiDB-lite"/>
    </source>
</evidence>
<dbReference type="Proteomes" id="UP000316270">
    <property type="component" value="Chromosome 14"/>
</dbReference>
<evidence type="ECO:0000313" key="2">
    <source>
        <dbReference type="EMBL" id="QDS76110.1"/>
    </source>
</evidence>
<gene>
    <name evidence="2" type="ORF">FKW77_006496</name>
</gene>